<dbReference type="GO" id="GO:0016020">
    <property type="term" value="C:membrane"/>
    <property type="evidence" value="ECO:0007669"/>
    <property type="project" value="InterPro"/>
</dbReference>
<dbReference type="Proteomes" id="UP000198935">
    <property type="component" value="Unassembled WGS sequence"/>
</dbReference>
<dbReference type="SUPFAM" id="SSF50022">
    <property type="entry name" value="ISP domain"/>
    <property type="match status" value="1"/>
</dbReference>
<dbReference type="PANTHER" id="PTHR13847:SF274">
    <property type="entry name" value="RIESKE 2FE-2S IRON-SULFUR PROTEIN YHFW-RELATED"/>
    <property type="match status" value="1"/>
</dbReference>
<dbReference type="GO" id="GO:0005737">
    <property type="term" value="C:cytoplasm"/>
    <property type="evidence" value="ECO:0007669"/>
    <property type="project" value="TreeGrafter"/>
</dbReference>
<dbReference type="EMBL" id="FNPI01000031">
    <property type="protein sequence ID" value="SDZ67955.1"/>
    <property type="molecule type" value="Genomic_DNA"/>
</dbReference>
<organism evidence="7 8">
    <name type="scientific">Evansella caseinilytica</name>
    <dbReference type="NCBI Taxonomy" id="1503961"/>
    <lineage>
        <taxon>Bacteria</taxon>
        <taxon>Bacillati</taxon>
        <taxon>Bacillota</taxon>
        <taxon>Bacilli</taxon>
        <taxon>Bacillales</taxon>
        <taxon>Bacillaceae</taxon>
        <taxon>Evansella</taxon>
    </lineage>
</organism>
<evidence type="ECO:0000256" key="1">
    <source>
        <dbReference type="ARBA" id="ARBA00022714"/>
    </source>
</evidence>
<dbReference type="InterPro" id="IPR036188">
    <property type="entry name" value="FAD/NAD-bd_sf"/>
</dbReference>
<dbReference type="AlphaFoldDB" id="A0A1H3V1Q5"/>
<dbReference type="GO" id="GO:0016705">
    <property type="term" value="F:oxidoreductase activity, acting on paired donors, with incorporation or reduction of molecular oxygen"/>
    <property type="evidence" value="ECO:0007669"/>
    <property type="project" value="UniProtKB-ARBA"/>
</dbReference>
<dbReference type="CDD" id="cd03477">
    <property type="entry name" value="Rieske_YhfW_C"/>
    <property type="match status" value="1"/>
</dbReference>
<evidence type="ECO:0000313" key="7">
    <source>
        <dbReference type="EMBL" id="SDZ67955.1"/>
    </source>
</evidence>
<dbReference type="InterPro" id="IPR005805">
    <property type="entry name" value="Rieske_Fe-S_prot_C"/>
</dbReference>
<name>A0A1H3V1Q5_9BACI</name>
<dbReference type="PRINTS" id="PR00162">
    <property type="entry name" value="RIESKE"/>
</dbReference>
<evidence type="ECO:0000256" key="3">
    <source>
        <dbReference type="ARBA" id="ARBA00023004"/>
    </source>
</evidence>
<evidence type="ECO:0000256" key="5">
    <source>
        <dbReference type="ARBA" id="ARBA00023157"/>
    </source>
</evidence>
<dbReference type="SUPFAM" id="SSF51971">
    <property type="entry name" value="Nucleotide-binding domain"/>
    <property type="match status" value="1"/>
</dbReference>
<dbReference type="Pfam" id="PF01266">
    <property type="entry name" value="DAO"/>
    <property type="match status" value="1"/>
</dbReference>
<keyword evidence="1" id="KW-0001">2Fe-2S</keyword>
<keyword evidence="3" id="KW-0408">Iron</keyword>
<dbReference type="InterPro" id="IPR017941">
    <property type="entry name" value="Rieske_2Fe-2S"/>
</dbReference>
<dbReference type="GO" id="GO:0004497">
    <property type="term" value="F:monooxygenase activity"/>
    <property type="evidence" value="ECO:0007669"/>
    <property type="project" value="UniProtKB-ARBA"/>
</dbReference>
<evidence type="ECO:0000313" key="8">
    <source>
        <dbReference type="Proteomes" id="UP000198935"/>
    </source>
</evidence>
<dbReference type="InterPro" id="IPR006076">
    <property type="entry name" value="FAD-dep_OxRdtase"/>
</dbReference>
<dbReference type="Gene3D" id="2.102.10.10">
    <property type="entry name" value="Rieske [2Fe-2S] iron-sulphur domain"/>
    <property type="match status" value="1"/>
</dbReference>
<dbReference type="PANTHER" id="PTHR13847">
    <property type="entry name" value="SARCOSINE DEHYDROGENASE-RELATED"/>
    <property type="match status" value="1"/>
</dbReference>
<accession>A0A1H3V1Q5</accession>
<reference evidence="8" key="1">
    <citation type="submission" date="2016-10" db="EMBL/GenBank/DDBJ databases">
        <authorList>
            <person name="Varghese N."/>
            <person name="Submissions S."/>
        </authorList>
    </citation>
    <scope>NUCLEOTIDE SEQUENCE [LARGE SCALE GENOMIC DNA]</scope>
    <source>
        <strain evidence="8">SP</strain>
    </source>
</reference>
<dbReference type="InterPro" id="IPR036922">
    <property type="entry name" value="Rieske_2Fe-2S_sf"/>
</dbReference>
<keyword evidence="8" id="KW-1185">Reference proteome</keyword>
<keyword evidence="2" id="KW-0479">Metal-binding</keyword>
<sequence length="588" mass="66327">MNGDSSVLLFNLKIFLKVPGTLLDFKALQYVRVPGTFTQKQRFSILLHEICGMIEQYRKTENAFAGGIVMKENYLGLPEYPRSYWIDSAEIPQFERLTSNEKFDIVVVGGGMTGITTAYLLSQEGMKVAIIESTRILNGTTGHTTAKITAQHNLIYDELISHFGQKFAGHYYKANIHALQFIKKVIEEHKLDCDFEEKDAVLYATTEKSVRKIEKEYQAYQQLNIPSELIDSLPFNAPIKKGIVMKKQAQFHPLRYLLKLVELFLKNGGKIYEGTTAVSIMTESKTGEDFLTLETRDGNFLTCHKVMSCTHYPFYEGEGYYFMRMHPERSYIVAAKGNVKHLDGMYLSVDSPNRSVRTVNINGEPHLLLAGEGHKTGQGEPEMNHYEALKAFGEKVFQVTEFPYRWSAQDLYTQDNVPYIGPVSANETNIFVATGFRKWGMTGSTTAAAVLRDYALDKDTPEMEIFSTERFTADPSLKHFFKENWNVAVQFMKGKLEHGRKTPAGVKHGEGGVVYVNGSRAGAYREEDGTLYCVDTTCTHMGCEVEWNNGDKTWDCPCHGSRFSYKGDVVEGPAKKGLRPIDPEDGLS</sequence>
<evidence type="ECO:0000256" key="2">
    <source>
        <dbReference type="ARBA" id="ARBA00022723"/>
    </source>
</evidence>
<proteinExistence type="predicted"/>
<keyword evidence="5" id="KW-1015">Disulfide bond</keyword>
<evidence type="ECO:0000256" key="4">
    <source>
        <dbReference type="ARBA" id="ARBA00023014"/>
    </source>
</evidence>
<evidence type="ECO:0000259" key="6">
    <source>
        <dbReference type="PROSITE" id="PS51296"/>
    </source>
</evidence>
<dbReference type="STRING" id="1503961.SAMN05421736_13134"/>
<gene>
    <name evidence="7" type="ORF">SAMN05421736_13134</name>
</gene>
<dbReference type="Gene3D" id="3.30.9.10">
    <property type="entry name" value="D-Amino Acid Oxidase, subunit A, domain 2"/>
    <property type="match status" value="1"/>
</dbReference>
<dbReference type="PROSITE" id="PS51296">
    <property type="entry name" value="RIESKE"/>
    <property type="match status" value="1"/>
</dbReference>
<feature type="domain" description="Rieske" evidence="6">
    <location>
        <begin position="501"/>
        <end position="588"/>
    </location>
</feature>
<dbReference type="GO" id="GO:0051537">
    <property type="term" value="F:2 iron, 2 sulfur cluster binding"/>
    <property type="evidence" value="ECO:0007669"/>
    <property type="project" value="UniProtKB-KW"/>
</dbReference>
<dbReference type="FunFam" id="2.102.10.10:FF:000014">
    <property type="entry name" value="Oxidoreductase, FAD dependent"/>
    <property type="match status" value="1"/>
</dbReference>
<protein>
    <submittedName>
        <fullName evidence="7">Glycine/D-amino acid oxidase</fullName>
    </submittedName>
</protein>
<dbReference type="InterPro" id="IPR038010">
    <property type="entry name" value="YhfW_C"/>
</dbReference>
<dbReference type="Pfam" id="PF00355">
    <property type="entry name" value="Rieske"/>
    <property type="match status" value="1"/>
</dbReference>
<dbReference type="GO" id="GO:0046872">
    <property type="term" value="F:metal ion binding"/>
    <property type="evidence" value="ECO:0007669"/>
    <property type="project" value="UniProtKB-KW"/>
</dbReference>
<dbReference type="Gene3D" id="3.50.50.60">
    <property type="entry name" value="FAD/NAD(P)-binding domain"/>
    <property type="match status" value="1"/>
</dbReference>
<keyword evidence="4" id="KW-0411">Iron-sulfur</keyword>